<protein>
    <submittedName>
        <fullName evidence="1">Uncharacterized protein</fullName>
    </submittedName>
</protein>
<accession>A0ABP8XKF3</accession>
<name>A0ABP8XKF3_9PSEU</name>
<organism evidence="1 2">
    <name type="scientific">Pseudonocardia yuanmonensis</name>
    <dbReference type="NCBI Taxonomy" id="1095914"/>
    <lineage>
        <taxon>Bacteria</taxon>
        <taxon>Bacillati</taxon>
        <taxon>Actinomycetota</taxon>
        <taxon>Actinomycetes</taxon>
        <taxon>Pseudonocardiales</taxon>
        <taxon>Pseudonocardiaceae</taxon>
        <taxon>Pseudonocardia</taxon>
    </lineage>
</organism>
<comment type="caution">
    <text evidence="1">The sequence shown here is derived from an EMBL/GenBank/DDBJ whole genome shotgun (WGS) entry which is preliminary data.</text>
</comment>
<keyword evidence="2" id="KW-1185">Reference proteome</keyword>
<evidence type="ECO:0000313" key="2">
    <source>
        <dbReference type="Proteomes" id="UP001500325"/>
    </source>
</evidence>
<gene>
    <name evidence="1" type="ORF">GCM10023215_58680</name>
</gene>
<dbReference type="Proteomes" id="UP001500325">
    <property type="component" value="Unassembled WGS sequence"/>
</dbReference>
<dbReference type="EMBL" id="BAABIC010000027">
    <property type="protein sequence ID" value="GAA4709343.1"/>
    <property type="molecule type" value="Genomic_DNA"/>
</dbReference>
<evidence type="ECO:0000313" key="1">
    <source>
        <dbReference type="EMBL" id="GAA4709343.1"/>
    </source>
</evidence>
<dbReference type="RefSeq" id="WP_345384022.1">
    <property type="nucleotide sequence ID" value="NZ_BAABIC010000027.1"/>
</dbReference>
<proteinExistence type="predicted"/>
<reference evidence="2" key="1">
    <citation type="journal article" date="2019" name="Int. J. Syst. Evol. Microbiol.">
        <title>The Global Catalogue of Microorganisms (GCM) 10K type strain sequencing project: providing services to taxonomists for standard genome sequencing and annotation.</title>
        <authorList>
            <consortium name="The Broad Institute Genomics Platform"/>
            <consortium name="The Broad Institute Genome Sequencing Center for Infectious Disease"/>
            <person name="Wu L."/>
            <person name="Ma J."/>
        </authorList>
    </citation>
    <scope>NUCLEOTIDE SEQUENCE [LARGE SCALE GENOMIC DNA]</scope>
    <source>
        <strain evidence="2">JCM 18055</strain>
    </source>
</reference>
<sequence>MSKETAVEDVLERIRADRGHHPEVFEVAARLDPQALLHFHASYQHAMGPGTSRRSLSALLASVA</sequence>